<dbReference type="FunCoup" id="F0Z8J4">
    <property type="interactions" value="743"/>
</dbReference>
<dbReference type="VEuPathDB" id="AmoebaDB:DICPUDRAFT_147463"/>
<feature type="signal peptide" evidence="2">
    <location>
        <begin position="1"/>
        <end position="20"/>
    </location>
</feature>
<evidence type="ECO:0000313" key="4">
    <source>
        <dbReference type="Proteomes" id="UP000001064"/>
    </source>
</evidence>
<dbReference type="Proteomes" id="UP000001064">
    <property type="component" value="Unassembled WGS sequence"/>
</dbReference>
<keyword evidence="4" id="KW-1185">Reference proteome</keyword>
<reference evidence="4" key="1">
    <citation type="journal article" date="2011" name="Genome Biol.">
        <title>Comparative genomics of the social amoebae Dictyostelium discoideum and Dictyostelium purpureum.</title>
        <authorList>
            <consortium name="US DOE Joint Genome Institute (JGI-PGF)"/>
            <person name="Sucgang R."/>
            <person name="Kuo A."/>
            <person name="Tian X."/>
            <person name="Salerno W."/>
            <person name="Parikh A."/>
            <person name="Feasley C.L."/>
            <person name="Dalin E."/>
            <person name="Tu H."/>
            <person name="Huang E."/>
            <person name="Barry K."/>
            <person name="Lindquist E."/>
            <person name="Shapiro H."/>
            <person name="Bruce D."/>
            <person name="Schmutz J."/>
            <person name="Salamov A."/>
            <person name="Fey P."/>
            <person name="Gaudet P."/>
            <person name="Anjard C."/>
            <person name="Babu M.M."/>
            <person name="Basu S."/>
            <person name="Bushmanova Y."/>
            <person name="van der Wel H."/>
            <person name="Katoh-Kurasawa M."/>
            <person name="Dinh C."/>
            <person name="Coutinho P.M."/>
            <person name="Saito T."/>
            <person name="Elias M."/>
            <person name="Schaap P."/>
            <person name="Kay R.R."/>
            <person name="Henrissat B."/>
            <person name="Eichinger L."/>
            <person name="Rivero F."/>
            <person name="Putnam N.H."/>
            <person name="West C.M."/>
            <person name="Loomis W.F."/>
            <person name="Chisholm R.L."/>
            <person name="Shaulsky G."/>
            <person name="Strassmann J.E."/>
            <person name="Queller D.C."/>
            <person name="Kuspa A."/>
            <person name="Grigoriev I.V."/>
        </authorList>
    </citation>
    <scope>NUCLEOTIDE SEQUENCE [LARGE SCALE GENOMIC DNA]</scope>
    <source>
        <strain evidence="4">QSDP1</strain>
    </source>
</reference>
<proteinExistence type="predicted"/>
<organism evidence="3 4">
    <name type="scientific">Dictyostelium purpureum</name>
    <name type="common">Slime mold</name>
    <dbReference type="NCBI Taxonomy" id="5786"/>
    <lineage>
        <taxon>Eukaryota</taxon>
        <taxon>Amoebozoa</taxon>
        <taxon>Evosea</taxon>
        <taxon>Eumycetozoa</taxon>
        <taxon>Dictyostelia</taxon>
        <taxon>Dictyosteliales</taxon>
        <taxon>Dictyosteliaceae</taxon>
        <taxon>Dictyostelium</taxon>
    </lineage>
</organism>
<feature type="chain" id="PRO_5003261536" evidence="2">
    <location>
        <begin position="21"/>
        <end position="291"/>
    </location>
</feature>
<dbReference type="GeneID" id="10509626"/>
<keyword evidence="1" id="KW-1133">Transmembrane helix</keyword>
<dbReference type="KEGG" id="dpp:DICPUDRAFT_147463"/>
<dbReference type="AlphaFoldDB" id="F0Z8J4"/>
<keyword evidence="1" id="KW-0472">Membrane</keyword>
<evidence type="ECO:0000256" key="1">
    <source>
        <dbReference type="SAM" id="Phobius"/>
    </source>
</evidence>
<gene>
    <name evidence="3" type="ORF">DICPUDRAFT_147463</name>
</gene>
<evidence type="ECO:0000256" key="2">
    <source>
        <dbReference type="SAM" id="SignalP"/>
    </source>
</evidence>
<name>F0Z8J4_DICPU</name>
<feature type="transmembrane region" description="Helical" evidence="1">
    <location>
        <begin position="270"/>
        <end position="290"/>
    </location>
</feature>
<keyword evidence="2" id="KW-0732">Signal</keyword>
<dbReference type="OMA" id="PCFGTFD"/>
<dbReference type="eggNOG" id="ENOG502RCHH">
    <property type="taxonomic scope" value="Eukaryota"/>
</dbReference>
<sequence length="291" mass="32310">MKLFVSIFLLFIISINLCYCQDKKIEGIEVPDSVEVYGHIEKSTDNATVHYFVLKNETATGITVTSCFGAFDIYISINELIIDPKKSNYYGQWNPSVKALGTNIKAFPPGTIIYVAIKGIEDYKFKNNPLSTEYSILISSDEERIVTPYYPVPAREGAVDVKLTNGGKSGTISFYKTGNPNDIYTIYTYDGERPEGIFPFSACGVKYFASENKQRIENNGDNEASATFTGLNPRVQTSLAIVVQRKAKGFSSVYNLVVFNSPNSSALNSLSMISMLSILPIILSIIYFIFI</sequence>
<dbReference type="EMBL" id="GL870952">
    <property type="protein sequence ID" value="EGC39770.1"/>
    <property type="molecule type" value="Genomic_DNA"/>
</dbReference>
<accession>F0Z8J4</accession>
<protein>
    <submittedName>
        <fullName evidence="3">Uncharacterized protein</fullName>
    </submittedName>
</protein>
<keyword evidence="1" id="KW-0812">Transmembrane</keyword>
<dbReference type="InParanoid" id="F0Z8J4"/>
<dbReference type="RefSeq" id="XP_003283756.1">
    <property type="nucleotide sequence ID" value="XM_003283708.1"/>
</dbReference>
<dbReference type="OrthoDB" id="18152at2759"/>
<evidence type="ECO:0000313" key="3">
    <source>
        <dbReference type="EMBL" id="EGC39770.1"/>
    </source>
</evidence>